<dbReference type="Gramene" id="TVU24044">
    <property type="protein sequence ID" value="TVU24044"/>
    <property type="gene ID" value="EJB05_26436"/>
</dbReference>
<dbReference type="EMBL" id="RWGY01000013">
    <property type="protein sequence ID" value="TVU24044.1"/>
    <property type="molecule type" value="Genomic_DNA"/>
</dbReference>
<organism evidence="2 3">
    <name type="scientific">Eragrostis curvula</name>
    <name type="common">weeping love grass</name>
    <dbReference type="NCBI Taxonomy" id="38414"/>
    <lineage>
        <taxon>Eukaryota</taxon>
        <taxon>Viridiplantae</taxon>
        <taxon>Streptophyta</taxon>
        <taxon>Embryophyta</taxon>
        <taxon>Tracheophyta</taxon>
        <taxon>Spermatophyta</taxon>
        <taxon>Magnoliopsida</taxon>
        <taxon>Liliopsida</taxon>
        <taxon>Poales</taxon>
        <taxon>Poaceae</taxon>
        <taxon>PACMAD clade</taxon>
        <taxon>Chloridoideae</taxon>
        <taxon>Eragrostideae</taxon>
        <taxon>Eragrostidinae</taxon>
        <taxon>Eragrostis</taxon>
    </lineage>
</organism>
<gene>
    <name evidence="2" type="ORF">EJB05_26436</name>
</gene>
<evidence type="ECO:0000259" key="1">
    <source>
        <dbReference type="Pfam" id="PF03478"/>
    </source>
</evidence>
<reference evidence="2 3" key="1">
    <citation type="journal article" date="2019" name="Sci. Rep.">
        <title>A high-quality genome of Eragrostis curvula grass provides insights into Poaceae evolution and supports new strategies to enhance forage quality.</title>
        <authorList>
            <person name="Carballo J."/>
            <person name="Santos B.A.C.M."/>
            <person name="Zappacosta D."/>
            <person name="Garbus I."/>
            <person name="Selva J.P."/>
            <person name="Gallo C.A."/>
            <person name="Diaz A."/>
            <person name="Albertini E."/>
            <person name="Caccamo M."/>
            <person name="Echenique V."/>
        </authorList>
    </citation>
    <scope>NUCLEOTIDE SEQUENCE [LARGE SCALE GENOMIC DNA]</scope>
    <source>
        <strain evidence="3">cv. Victoria</strain>
        <tissue evidence="2">Leaf</tissue>
    </source>
</reference>
<feature type="non-terminal residue" evidence="2">
    <location>
        <position position="1"/>
    </location>
</feature>
<proteinExistence type="predicted"/>
<dbReference type="PANTHER" id="PTHR33110:SF110">
    <property type="entry name" value="OS11G0624400 PROTEIN"/>
    <property type="match status" value="1"/>
</dbReference>
<dbReference type="InterPro" id="IPR005174">
    <property type="entry name" value="KIB1-4_b-propeller"/>
</dbReference>
<dbReference type="PANTHER" id="PTHR33110">
    <property type="entry name" value="F-BOX/KELCH-REPEAT PROTEIN-RELATED"/>
    <property type="match status" value="1"/>
</dbReference>
<feature type="domain" description="KIB1-4 beta-propeller" evidence="1">
    <location>
        <begin position="247"/>
        <end position="541"/>
    </location>
</feature>
<evidence type="ECO:0000313" key="2">
    <source>
        <dbReference type="EMBL" id="TVU24044.1"/>
    </source>
</evidence>
<feature type="domain" description="KIB1-4 beta-propeller" evidence="1">
    <location>
        <begin position="20"/>
        <end position="111"/>
    </location>
</feature>
<dbReference type="AlphaFoldDB" id="A0A5J9UKQ5"/>
<dbReference type="CDD" id="cd09917">
    <property type="entry name" value="F-box_SF"/>
    <property type="match status" value="1"/>
</dbReference>
<dbReference type="Proteomes" id="UP000324897">
    <property type="component" value="Chromosome 2"/>
</dbReference>
<dbReference type="OrthoDB" id="685144at2759"/>
<accession>A0A5J9UKQ5</accession>
<protein>
    <recommendedName>
        <fullName evidence="1">KIB1-4 beta-propeller domain-containing protein</fullName>
    </recommendedName>
</protein>
<keyword evidence="3" id="KW-1185">Reference proteome</keyword>
<sequence length="582" mass="64522">MVCAANRVVAAPAKRCAAPAARYLVVSGGRLLMVHRVLRNGDDGDATSELFEVFAADMVASRWAEVPRVGGDTALFVGQWSSVSRRVSRHGMPGNMVHFLDDDVVDSKGERRRRAGFGSYDMVDGKTVPLLAELSNAADDMPMTWLFPRDPEVATSWHDLSTDVFRQVFHLLPSGEDRAHLSQVCRDLHAVVRPEWRPHAARNVQCSGGTQNHAAAVLKDDDAVETNRPFSATAYLAVPNGTLFDYPDYHAKSRRLADAADYRGAAADGGWLLFYEDDEGLGLLRLLSPFTGKTMLLPRLLGIRASHEPVKIDASLSRGSEQWWDEAETMAVQKLVVCPDDGVVAAFVGRDNRSKLALCSMDSFAWQFSARDRWRRYEDLAFFRGRLYALTSGEDLIAFDYAVTGAGEPPRVTRVERVIWGLHNIPPDAINVVTVHYLVATRAGDDILMVRRVFLPARHHEAAAAARHQRFAVFRACLAEWPARWVEERDLGGDTLFVGRQCSLAPGPPPCGVHGDEIFFLGDDCLGMAIWPDRGCSRPLPSQHLTSVYDMWSMTVTNLLLRDLSKDGPAPPTWIFPSDNQE</sequence>
<comment type="caution">
    <text evidence="2">The sequence shown here is derived from an EMBL/GenBank/DDBJ whole genome shotgun (WGS) entry which is preliminary data.</text>
</comment>
<evidence type="ECO:0000313" key="3">
    <source>
        <dbReference type="Proteomes" id="UP000324897"/>
    </source>
</evidence>
<dbReference type="Pfam" id="PF03478">
    <property type="entry name" value="Beta-prop_KIB1-4"/>
    <property type="match status" value="2"/>
</dbReference>
<name>A0A5J9UKQ5_9POAL</name>